<dbReference type="KEGG" id="ssyi:EKG83_12580"/>
<keyword evidence="5" id="KW-0449">Lipoprotein</keyword>
<dbReference type="OrthoDB" id="2515046at2"/>
<dbReference type="InterPro" id="IPR006311">
    <property type="entry name" value="TAT_signal"/>
</dbReference>
<keyword evidence="2 6" id="KW-0732">Signal</keyword>
<feature type="signal peptide" evidence="6">
    <location>
        <begin position="1"/>
        <end position="26"/>
    </location>
</feature>
<evidence type="ECO:0000256" key="4">
    <source>
        <dbReference type="ARBA" id="ARBA00023139"/>
    </source>
</evidence>
<gene>
    <name evidence="7" type="ORF">EKG83_12580</name>
</gene>
<protein>
    <submittedName>
        <fullName evidence="7">Extracellular solute-binding protein</fullName>
    </submittedName>
</protein>
<dbReference type="EMBL" id="CP034550">
    <property type="protein sequence ID" value="QFZ18210.1"/>
    <property type="molecule type" value="Genomic_DNA"/>
</dbReference>
<evidence type="ECO:0000256" key="6">
    <source>
        <dbReference type="SAM" id="SignalP"/>
    </source>
</evidence>
<keyword evidence="8" id="KW-1185">Reference proteome</keyword>
<dbReference type="AlphaFoldDB" id="A0A5Q0GXK0"/>
<evidence type="ECO:0000256" key="5">
    <source>
        <dbReference type="ARBA" id="ARBA00023288"/>
    </source>
</evidence>
<dbReference type="InterPro" id="IPR006059">
    <property type="entry name" value="SBP"/>
</dbReference>
<proteinExistence type="predicted"/>
<dbReference type="InterPro" id="IPR050490">
    <property type="entry name" value="Bact_solute-bd_prot1"/>
</dbReference>
<keyword evidence="1" id="KW-1003">Cell membrane</keyword>
<keyword evidence="4" id="KW-0564">Palmitate</keyword>
<sequence>MTLHSRRTVLRALAATPLVAACSAQGAPTGATTVEVWSWLTGMDRYAEAFNAAQREVFVEFRALEAGLSGGYARQANAIRARNAPDVLHLEYRALPQLLATGGLRDLTADLADLGPAYPPAVWRDVRPDGRTRAVPVDLAPMVFYHREDLFDRHGIPVPRTWAEFGDAARAVRAADREARITTFPLGDGSFFAGVCRQAGDPWWTREGDAWRVDVDGGGTLRTAAHWQALIDDDLVATVDHGTGDWRAALRDGRLWGLLDGPAGADALDPADARRWAVTAMPTWDGVPAAGDRGGSAFAVSAASRVPDAAVRFLRWLATDPAVPRLGAAVTTPFPAHPDSRRVAREAYRGDHFVGEPVYDVLDEAARRVPDWTWGPNALRLFADLADRFAGVRPGTTTLVEAVRRAQVDAVADLRSRGLVVREGAA</sequence>
<feature type="chain" id="PRO_5024980601" evidence="6">
    <location>
        <begin position="27"/>
        <end position="426"/>
    </location>
</feature>
<evidence type="ECO:0000256" key="1">
    <source>
        <dbReference type="ARBA" id="ARBA00022475"/>
    </source>
</evidence>
<dbReference type="Pfam" id="PF01547">
    <property type="entry name" value="SBP_bac_1"/>
    <property type="match status" value="1"/>
</dbReference>
<dbReference type="SUPFAM" id="SSF53850">
    <property type="entry name" value="Periplasmic binding protein-like II"/>
    <property type="match status" value="1"/>
</dbReference>
<keyword evidence="3" id="KW-0472">Membrane</keyword>
<dbReference type="RefSeq" id="WP_033427270.1">
    <property type="nucleotide sequence ID" value="NZ_CP034550.1"/>
</dbReference>
<dbReference type="Proteomes" id="UP000325787">
    <property type="component" value="Chromosome"/>
</dbReference>
<dbReference type="PROSITE" id="PS51257">
    <property type="entry name" value="PROKAR_LIPOPROTEIN"/>
    <property type="match status" value="1"/>
</dbReference>
<organism evidence="7 8">
    <name type="scientific">Saccharothrix syringae</name>
    <name type="common">Nocardiopsis syringae</name>
    <dbReference type="NCBI Taxonomy" id="103733"/>
    <lineage>
        <taxon>Bacteria</taxon>
        <taxon>Bacillati</taxon>
        <taxon>Actinomycetota</taxon>
        <taxon>Actinomycetes</taxon>
        <taxon>Pseudonocardiales</taxon>
        <taxon>Pseudonocardiaceae</taxon>
        <taxon>Saccharothrix</taxon>
    </lineage>
</organism>
<accession>A0A5Q0GXK0</accession>
<evidence type="ECO:0000313" key="7">
    <source>
        <dbReference type="EMBL" id="QFZ18210.1"/>
    </source>
</evidence>
<name>A0A5Q0GXK0_SACSY</name>
<reference evidence="8" key="1">
    <citation type="journal article" date="2021" name="Curr. Microbiol.">
        <title>Complete genome of nocamycin-producing strain Saccharothrix syringae NRRL B-16468 reveals the biosynthetic potential for secondary metabolites.</title>
        <authorList>
            <person name="Mo X."/>
            <person name="Yang S."/>
        </authorList>
    </citation>
    <scope>NUCLEOTIDE SEQUENCE [LARGE SCALE GENOMIC DNA]</scope>
    <source>
        <strain evidence="8">ATCC 51364 / DSM 43886 / JCM 6844 / KCTC 9398 / NBRC 14523 / NRRL B-16468 / INA 2240</strain>
    </source>
</reference>
<evidence type="ECO:0000256" key="3">
    <source>
        <dbReference type="ARBA" id="ARBA00023136"/>
    </source>
</evidence>
<dbReference type="PANTHER" id="PTHR43649">
    <property type="entry name" value="ARABINOSE-BINDING PROTEIN-RELATED"/>
    <property type="match status" value="1"/>
</dbReference>
<evidence type="ECO:0000313" key="8">
    <source>
        <dbReference type="Proteomes" id="UP000325787"/>
    </source>
</evidence>
<evidence type="ECO:0000256" key="2">
    <source>
        <dbReference type="ARBA" id="ARBA00022729"/>
    </source>
</evidence>
<dbReference type="PANTHER" id="PTHR43649:SF33">
    <property type="entry name" value="POLYGALACTURONAN_RHAMNOGALACTURONAN-BINDING PROTEIN YTCQ"/>
    <property type="match status" value="1"/>
</dbReference>
<dbReference type="PROSITE" id="PS51318">
    <property type="entry name" value="TAT"/>
    <property type="match status" value="1"/>
</dbReference>
<dbReference type="Gene3D" id="3.40.190.10">
    <property type="entry name" value="Periplasmic binding protein-like II"/>
    <property type="match status" value="1"/>
</dbReference>